<dbReference type="OrthoDB" id="7810642at2"/>
<feature type="region of interest" description="Disordered" evidence="2">
    <location>
        <begin position="1"/>
        <end position="30"/>
    </location>
</feature>
<dbReference type="AlphaFoldDB" id="A0A3N2QW64"/>
<feature type="transmembrane region" description="Helical" evidence="3">
    <location>
        <begin position="204"/>
        <end position="229"/>
    </location>
</feature>
<dbReference type="PANTHER" id="PTHR32309:SF13">
    <property type="entry name" value="FERRIC ENTEROBACTIN TRANSPORT PROTEIN FEPE"/>
    <property type="match status" value="1"/>
</dbReference>
<comment type="caution">
    <text evidence="4">The sequence shown here is derived from an EMBL/GenBank/DDBJ whole genome shotgun (WGS) entry which is preliminary data.</text>
</comment>
<evidence type="ECO:0000256" key="3">
    <source>
        <dbReference type="SAM" id="Phobius"/>
    </source>
</evidence>
<dbReference type="InterPro" id="IPR050445">
    <property type="entry name" value="Bact_polysacc_biosynth/exp"/>
</dbReference>
<dbReference type="GO" id="GO:0005886">
    <property type="term" value="C:plasma membrane"/>
    <property type="evidence" value="ECO:0007669"/>
    <property type="project" value="TreeGrafter"/>
</dbReference>
<dbReference type="EMBL" id="RDRB01000007">
    <property type="protein sequence ID" value="ROT99474.1"/>
    <property type="molecule type" value="Genomic_DNA"/>
</dbReference>
<keyword evidence="1" id="KW-0175">Coiled coil</keyword>
<feature type="region of interest" description="Disordered" evidence="2">
    <location>
        <begin position="41"/>
        <end position="60"/>
    </location>
</feature>
<name>A0A3N2QW64_9RHOB</name>
<sequence length="566" mass="61836">MTTKPKARKYRIRRSLASSEYGGGDVPRSEAAVPLMTQSGNAVARTDDDVPSYEGRVDSPGQVAAETEIDAIRREGLTGRQLRMARRVAQKQGLAVTSDFDAVRQLRAMGVDPFQRSTVLELVVPDGAPDGPGPMTEAGGGRSGGGGGGIAHLPQVTPQGRGGRSLPVAARTAQVPSTEVGSRLEAGMAEVSRIQRDLVRRRRWALFLMLTRLAIFVGLPTLIAGYYFYVVATPMYATKSEFVIQQAEGQGGGGFGNLFQGTSMATQQDSIAVQSYLTSREAMLRLDEEEGFKAHFSQPEIDPLQALPPDGSNEEAYAIYQDRVKVGYDPTEGLLRMEVAAADPETSQRFSEALVSYAEEQVDQLTQRLREDQMAGARESYRNAEERRQAALAELLRLQEDLETIDPAGETAARTARIAALQTQQQELEVELQTRLAVRRPNEAQVDALQTQIRIIGDQIAAIQNEAVNNSSGVSQAQKNTQLRLAEENYVFQNVLVQQALQAMETAQIEANRQVRYLSLSVAPVAPDEPTYPRAFENTVLAFLIFAGIYLMVSLTASILREQVST</sequence>
<feature type="coiled-coil region" evidence="1">
    <location>
        <begin position="374"/>
        <end position="401"/>
    </location>
</feature>
<evidence type="ECO:0000313" key="5">
    <source>
        <dbReference type="Proteomes" id="UP000268016"/>
    </source>
</evidence>
<keyword evidence="3" id="KW-0812">Transmembrane</keyword>
<evidence type="ECO:0000256" key="1">
    <source>
        <dbReference type="SAM" id="Coils"/>
    </source>
</evidence>
<reference evidence="4 5" key="1">
    <citation type="submission" date="2018-10" db="EMBL/GenBank/DDBJ databases">
        <title>Histidinibacterium lentulum gen. nov., sp. nov., a marine bacterium from the culture broth of Picochlorum sp. 122.</title>
        <authorList>
            <person name="Wang G."/>
        </authorList>
    </citation>
    <scope>NUCLEOTIDE SEQUENCE [LARGE SCALE GENOMIC DNA]</scope>
    <source>
        <strain evidence="4 5">B17</strain>
    </source>
</reference>
<gene>
    <name evidence="4" type="ORF">EAT49_14780</name>
</gene>
<keyword evidence="3" id="KW-1133">Transmembrane helix</keyword>
<organism evidence="4 5">
    <name type="scientific">Histidinibacterium lentulum</name>
    <dbReference type="NCBI Taxonomy" id="2480588"/>
    <lineage>
        <taxon>Bacteria</taxon>
        <taxon>Pseudomonadati</taxon>
        <taxon>Pseudomonadota</taxon>
        <taxon>Alphaproteobacteria</taxon>
        <taxon>Rhodobacterales</taxon>
        <taxon>Paracoccaceae</taxon>
        <taxon>Histidinibacterium</taxon>
    </lineage>
</organism>
<feature type="transmembrane region" description="Helical" evidence="3">
    <location>
        <begin position="540"/>
        <end position="560"/>
    </location>
</feature>
<proteinExistence type="predicted"/>
<evidence type="ECO:0000313" key="4">
    <source>
        <dbReference type="EMBL" id="ROT99474.1"/>
    </source>
</evidence>
<dbReference type="PANTHER" id="PTHR32309">
    <property type="entry name" value="TYROSINE-PROTEIN KINASE"/>
    <property type="match status" value="1"/>
</dbReference>
<accession>A0A3N2QW64</accession>
<dbReference type="GO" id="GO:0004713">
    <property type="term" value="F:protein tyrosine kinase activity"/>
    <property type="evidence" value="ECO:0007669"/>
    <property type="project" value="TreeGrafter"/>
</dbReference>
<keyword evidence="3" id="KW-0472">Membrane</keyword>
<evidence type="ECO:0000256" key="2">
    <source>
        <dbReference type="SAM" id="MobiDB-lite"/>
    </source>
</evidence>
<protein>
    <submittedName>
        <fullName evidence="4">Capsule biosynthesis protein</fullName>
    </submittedName>
</protein>
<dbReference type="Proteomes" id="UP000268016">
    <property type="component" value="Unassembled WGS sequence"/>
</dbReference>
<keyword evidence="5" id="KW-1185">Reference proteome</keyword>
<feature type="compositionally biased region" description="Basic residues" evidence="2">
    <location>
        <begin position="1"/>
        <end position="14"/>
    </location>
</feature>
<dbReference type="RefSeq" id="WP_123643066.1">
    <property type="nucleotide sequence ID" value="NZ_ML119087.1"/>
</dbReference>